<proteinExistence type="predicted"/>
<feature type="chain" id="PRO_5045911280" evidence="2">
    <location>
        <begin position="18"/>
        <end position="71"/>
    </location>
</feature>
<reference evidence="3 4" key="1">
    <citation type="journal article" date="2013" name="Int. J. Syst. Evol. Microbiol.">
        <title>Roseomonas aerophila sp. nov., isolated from air.</title>
        <authorList>
            <person name="Kim S.J."/>
            <person name="Weon H.Y."/>
            <person name="Ahn J.H."/>
            <person name="Hong S.B."/>
            <person name="Seok S.J."/>
            <person name="Whang K.S."/>
            <person name="Kwon S.W."/>
        </authorList>
    </citation>
    <scope>NUCLEOTIDE SEQUENCE [LARGE SCALE GENOMIC DNA]</scope>
    <source>
        <strain evidence="3 4">NBRC 108923</strain>
    </source>
</reference>
<protein>
    <submittedName>
        <fullName evidence="3">Uncharacterized protein</fullName>
    </submittedName>
</protein>
<gene>
    <name evidence="3" type="ORF">IBL26_23295</name>
</gene>
<feature type="signal peptide" evidence="2">
    <location>
        <begin position="1"/>
        <end position="17"/>
    </location>
</feature>
<dbReference type="EMBL" id="JACTVA010000072">
    <property type="protein sequence ID" value="MBC9209782.1"/>
    <property type="molecule type" value="Genomic_DNA"/>
</dbReference>
<comment type="caution">
    <text evidence="3">The sequence shown here is derived from an EMBL/GenBank/DDBJ whole genome shotgun (WGS) entry which is preliminary data.</text>
</comment>
<evidence type="ECO:0000313" key="3">
    <source>
        <dbReference type="EMBL" id="MBC9209782.1"/>
    </source>
</evidence>
<accession>A0ABR7RUW5</accession>
<organism evidence="3 4">
    <name type="scientific">Teichococcus aerophilus</name>
    <dbReference type="NCBI Taxonomy" id="1224513"/>
    <lineage>
        <taxon>Bacteria</taxon>
        <taxon>Pseudomonadati</taxon>
        <taxon>Pseudomonadota</taxon>
        <taxon>Alphaproteobacteria</taxon>
        <taxon>Acetobacterales</taxon>
        <taxon>Roseomonadaceae</taxon>
        <taxon>Roseomonas</taxon>
    </lineage>
</organism>
<dbReference type="PROSITE" id="PS51257">
    <property type="entry name" value="PROKAR_LIPOPROTEIN"/>
    <property type="match status" value="1"/>
</dbReference>
<dbReference type="Proteomes" id="UP000626026">
    <property type="component" value="Unassembled WGS sequence"/>
</dbReference>
<evidence type="ECO:0000313" key="4">
    <source>
        <dbReference type="Proteomes" id="UP000626026"/>
    </source>
</evidence>
<keyword evidence="4" id="KW-1185">Reference proteome</keyword>
<evidence type="ECO:0000256" key="2">
    <source>
        <dbReference type="SAM" id="SignalP"/>
    </source>
</evidence>
<keyword evidence="2" id="KW-0732">Signal</keyword>
<sequence>MVARLVILPLLAGLALAGCSSTRTEDSVLGARGSTVNTIRGGEATQGEVLRPEPGNIWSEGLQSSQPTPTR</sequence>
<evidence type="ECO:0000256" key="1">
    <source>
        <dbReference type="SAM" id="MobiDB-lite"/>
    </source>
</evidence>
<name>A0ABR7RUW5_9PROT</name>
<feature type="compositionally biased region" description="Polar residues" evidence="1">
    <location>
        <begin position="61"/>
        <end position="71"/>
    </location>
</feature>
<feature type="region of interest" description="Disordered" evidence="1">
    <location>
        <begin position="38"/>
        <end position="71"/>
    </location>
</feature>
<dbReference type="RefSeq" id="WP_187786907.1">
    <property type="nucleotide sequence ID" value="NZ_JACTVA010000072.1"/>
</dbReference>